<proteinExistence type="predicted"/>
<dbReference type="GO" id="GO:0006313">
    <property type="term" value="P:DNA transposition"/>
    <property type="evidence" value="ECO:0007669"/>
    <property type="project" value="InterPro"/>
</dbReference>
<dbReference type="GO" id="GO:0003677">
    <property type="term" value="F:DNA binding"/>
    <property type="evidence" value="ECO:0007669"/>
    <property type="project" value="InterPro"/>
</dbReference>
<accession>A0A1Y5RBH2</accession>
<protein>
    <submittedName>
        <fullName evidence="1">Transposase</fullName>
    </submittedName>
</protein>
<dbReference type="Proteomes" id="UP000193900">
    <property type="component" value="Unassembled WGS sequence"/>
</dbReference>
<dbReference type="InterPro" id="IPR052546">
    <property type="entry name" value="Transposase_8_domain"/>
</dbReference>
<organism evidence="1 2">
    <name type="scientific">Roseisalinus antarcticus</name>
    <dbReference type="NCBI Taxonomy" id="254357"/>
    <lineage>
        <taxon>Bacteria</taxon>
        <taxon>Pseudomonadati</taxon>
        <taxon>Pseudomonadota</taxon>
        <taxon>Alphaproteobacteria</taxon>
        <taxon>Rhodobacterales</taxon>
        <taxon>Roseobacteraceae</taxon>
        <taxon>Roseisalinus</taxon>
    </lineage>
</organism>
<evidence type="ECO:0000313" key="1">
    <source>
        <dbReference type="EMBL" id="SLN13546.1"/>
    </source>
</evidence>
<reference evidence="1 2" key="1">
    <citation type="submission" date="2017-03" db="EMBL/GenBank/DDBJ databases">
        <authorList>
            <person name="Afonso C.L."/>
            <person name="Miller P.J."/>
            <person name="Scott M.A."/>
            <person name="Spackman E."/>
            <person name="Goraichik I."/>
            <person name="Dimitrov K.M."/>
            <person name="Suarez D.L."/>
            <person name="Swayne D.E."/>
        </authorList>
    </citation>
    <scope>NUCLEOTIDE SEQUENCE [LARGE SCALE GENOMIC DNA]</scope>
    <source>
        <strain evidence="1 2">CECT 7023</strain>
    </source>
</reference>
<dbReference type="PANTHER" id="PTHR33609:SF1">
    <property type="entry name" value="TRANSPOSASE"/>
    <property type="match status" value="1"/>
</dbReference>
<keyword evidence="2" id="KW-1185">Reference proteome</keyword>
<sequence length="88" mass="9588">MRRSGSAEEQIVVMLKEQEAGKPTYDVCRTLGVSAATFYKCKTRFGGREVSDARRLKALDVENGKLRNLLAVAMPPSRDSAAQCPAGQ</sequence>
<dbReference type="EMBL" id="FWFZ01000001">
    <property type="protein sequence ID" value="SLN13546.1"/>
    <property type="molecule type" value="Genomic_DNA"/>
</dbReference>
<gene>
    <name evidence="1" type="ORF">ROA7023_00058</name>
</gene>
<name>A0A1Y5RBH2_9RHOB</name>
<dbReference type="PANTHER" id="PTHR33609">
    <property type="entry name" value="LOW CALCIUM RESPONSE LOCUS PROTEIN S"/>
    <property type="match status" value="1"/>
</dbReference>
<evidence type="ECO:0000313" key="2">
    <source>
        <dbReference type="Proteomes" id="UP000193900"/>
    </source>
</evidence>
<dbReference type="Pfam" id="PF01527">
    <property type="entry name" value="HTH_Tnp_1"/>
    <property type="match status" value="1"/>
</dbReference>
<dbReference type="GO" id="GO:0004803">
    <property type="term" value="F:transposase activity"/>
    <property type="evidence" value="ECO:0007669"/>
    <property type="project" value="InterPro"/>
</dbReference>
<dbReference type="InterPro" id="IPR002514">
    <property type="entry name" value="Transposase_8"/>
</dbReference>
<dbReference type="AlphaFoldDB" id="A0A1Y5RBH2"/>